<dbReference type="Proteomes" id="UP000324222">
    <property type="component" value="Unassembled WGS sequence"/>
</dbReference>
<sequence>MSTSLHETFPPNCPSNLYDMLNNCWCYSGWCDSSEVSSSCGIHTWPSGPQACPDHYCADVRPSIYSNAPSVTHPIGLGVAM</sequence>
<protein>
    <submittedName>
        <fullName evidence="1">Uncharacterized protein</fullName>
    </submittedName>
</protein>
<gene>
    <name evidence="1" type="ORF">E2C01_073839</name>
</gene>
<keyword evidence="2" id="KW-1185">Reference proteome</keyword>
<reference evidence="1 2" key="1">
    <citation type="submission" date="2019-05" db="EMBL/GenBank/DDBJ databases">
        <title>Another draft genome of Portunus trituberculatus and its Hox gene families provides insights of decapod evolution.</title>
        <authorList>
            <person name="Jeong J.-H."/>
            <person name="Song I."/>
            <person name="Kim S."/>
            <person name="Choi T."/>
            <person name="Kim D."/>
            <person name="Ryu S."/>
            <person name="Kim W."/>
        </authorList>
    </citation>
    <scope>NUCLEOTIDE SEQUENCE [LARGE SCALE GENOMIC DNA]</scope>
    <source>
        <tissue evidence="1">Muscle</tissue>
    </source>
</reference>
<name>A0A5B7ICQ6_PORTR</name>
<proteinExistence type="predicted"/>
<comment type="caution">
    <text evidence="1">The sequence shown here is derived from an EMBL/GenBank/DDBJ whole genome shotgun (WGS) entry which is preliminary data.</text>
</comment>
<dbReference type="EMBL" id="VSRR010050811">
    <property type="protein sequence ID" value="MPC79317.1"/>
    <property type="molecule type" value="Genomic_DNA"/>
</dbReference>
<evidence type="ECO:0000313" key="1">
    <source>
        <dbReference type="EMBL" id="MPC79317.1"/>
    </source>
</evidence>
<evidence type="ECO:0000313" key="2">
    <source>
        <dbReference type="Proteomes" id="UP000324222"/>
    </source>
</evidence>
<accession>A0A5B7ICQ6</accession>
<dbReference type="AlphaFoldDB" id="A0A5B7ICQ6"/>
<organism evidence="1 2">
    <name type="scientific">Portunus trituberculatus</name>
    <name type="common">Swimming crab</name>
    <name type="synonym">Neptunus trituberculatus</name>
    <dbReference type="NCBI Taxonomy" id="210409"/>
    <lineage>
        <taxon>Eukaryota</taxon>
        <taxon>Metazoa</taxon>
        <taxon>Ecdysozoa</taxon>
        <taxon>Arthropoda</taxon>
        <taxon>Crustacea</taxon>
        <taxon>Multicrustacea</taxon>
        <taxon>Malacostraca</taxon>
        <taxon>Eumalacostraca</taxon>
        <taxon>Eucarida</taxon>
        <taxon>Decapoda</taxon>
        <taxon>Pleocyemata</taxon>
        <taxon>Brachyura</taxon>
        <taxon>Eubrachyura</taxon>
        <taxon>Portunoidea</taxon>
        <taxon>Portunidae</taxon>
        <taxon>Portuninae</taxon>
        <taxon>Portunus</taxon>
    </lineage>
</organism>